<keyword evidence="6 8" id="KW-0067">ATP-binding</keyword>
<evidence type="ECO:0000256" key="4">
    <source>
        <dbReference type="ARBA" id="ARBA00022741"/>
    </source>
</evidence>
<dbReference type="GO" id="GO:0004140">
    <property type="term" value="F:dephospho-CoA kinase activity"/>
    <property type="evidence" value="ECO:0007669"/>
    <property type="project" value="UniProtKB-UniRule"/>
</dbReference>
<feature type="binding site" evidence="8">
    <location>
        <begin position="11"/>
        <end position="16"/>
    </location>
    <ligand>
        <name>ATP</name>
        <dbReference type="ChEBI" id="CHEBI:30616"/>
    </ligand>
</feature>
<dbReference type="GO" id="GO:0005737">
    <property type="term" value="C:cytoplasm"/>
    <property type="evidence" value="ECO:0007669"/>
    <property type="project" value="UniProtKB-SubCell"/>
</dbReference>
<dbReference type="CDD" id="cd02022">
    <property type="entry name" value="DPCK"/>
    <property type="match status" value="1"/>
</dbReference>
<dbReference type="Gene3D" id="3.40.50.300">
    <property type="entry name" value="P-loop containing nucleotide triphosphate hydrolases"/>
    <property type="match status" value="1"/>
</dbReference>
<evidence type="ECO:0000256" key="9">
    <source>
        <dbReference type="NCBIfam" id="TIGR00152"/>
    </source>
</evidence>
<dbReference type="Proteomes" id="UP001243623">
    <property type="component" value="Chromosome"/>
</dbReference>
<dbReference type="InterPro" id="IPR001977">
    <property type="entry name" value="Depp_CoAkinase"/>
</dbReference>
<evidence type="ECO:0000256" key="8">
    <source>
        <dbReference type="HAMAP-Rule" id="MF_00376"/>
    </source>
</evidence>
<dbReference type="PROSITE" id="PS51219">
    <property type="entry name" value="DPCK"/>
    <property type="match status" value="1"/>
</dbReference>
<evidence type="ECO:0000256" key="3">
    <source>
        <dbReference type="ARBA" id="ARBA00022679"/>
    </source>
</evidence>
<keyword evidence="7 8" id="KW-0173">Coenzyme A biosynthesis</keyword>
<keyword evidence="4 8" id="KW-0547">Nucleotide-binding</keyword>
<dbReference type="EC" id="2.7.1.24" evidence="8 9"/>
<dbReference type="InterPro" id="IPR027417">
    <property type="entry name" value="P-loop_NTPase"/>
</dbReference>
<comment type="catalytic activity">
    <reaction evidence="8">
        <text>3'-dephospho-CoA + ATP = ADP + CoA + H(+)</text>
        <dbReference type="Rhea" id="RHEA:18245"/>
        <dbReference type="ChEBI" id="CHEBI:15378"/>
        <dbReference type="ChEBI" id="CHEBI:30616"/>
        <dbReference type="ChEBI" id="CHEBI:57287"/>
        <dbReference type="ChEBI" id="CHEBI:57328"/>
        <dbReference type="ChEBI" id="CHEBI:456216"/>
        <dbReference type="EC" id="2.7.1.24"/>
    </reaction>
</comment>
<dbReference type="PANTHER" id="PTHR10695:SF46">
    <property type="entry name" value="BIFUNCTIONAL COENZYME A SYNTHASE-RELATED"/>
    <property type="match status" value="1"/>
</dbReference>
<dbReference type="Pfam" id="PF01121">
    <property type="entry name" value="CoaE"/>
    <property type="match status" value="1"/>
</dbReference>
<evidence type="ECO:0000256" key="7">
    <source>
        <dbReference type="ARBA" id="ARBA00022993"/>
    </source>
</evidence>
<keyword evidence="2 8" id="KW-0963">Cytoplasm</keyword>
<comment type="similarity">
    <text evidence="1 8">Belongs to the CoaE family.</text>
</comment>
<dbReference type="EMBL" id="CP120678">
    <property type="protein sequence ID" value="WIW69755.1"/>
    <property type="molecule type" value="Genomic_DNA"/>
</dbReference>
<evidence type="ECO:0000313" key="10">
    <source>
        <dbReference type="EMBL" id="WIW69755.1"/>
    </source>
</evidence>
<dbReference type="PANTHER" id="PTHR10695">
    <property type="entry name" value="DEPHOSPHO-COA KINASE-RELATED"/>
    <property type="match status" value="1"/>
</dbReference>
<dbReference type="SUPFAM" id="SSF52540">
    <property type="entry name" value="P-loop containing nucleoside triphosphate hydrolases"/>
    <property type="match status" value="1"/>
</dbReference>
<dbReference type="HAMAP" id="MF_00376">
    <property type="entry name" value="Dephospho_CoA_kinase"/>
    <property type="match status" value="1"/>
</dbReference>
<accession>A0A9Y2ETA7</accession>
<evidence type="ECO:0000256" key="5">
    <source>
        <dbReference type="ARBA" id="ARBA00022777"/>
    </source>
</evidence>
<dbReference type="GO" id="GO:0015937">
    <property type="term" value="P:coenzyme A biosynthetic process"/>
    <property type="evidence" value="ECO:0007669"/>
    <property type="project" value="UniProtKB-UniRule"/>
</dbReference>
<dbReference type="RefSeq" id="WP_147669924.1">
    <property type="nucleotide sequence ID" value="NZ_CP120678.1"/>
</dbReference>
<keyword evidence="3 8" id="KW-0808">Transferase</keyword>
<keyword evidence="11" id="KW-1185">Reference proteome</keyword>
<evidence type="ECO:0000256" key="1">
    <source>
        <dbReference type="ARBA" id="ARBA00009018"/>
    </source>
</evidence>
<dbReference type="NCBIfam" id="TIGR00152">
    <property type="entry name" value="dephospho-CoA kinase"/>
    <property type="match status" value="1"/>
</dbReference>
<evidence type="ECO:0000256" key="6">
    <source>
        <dbReference type="ARBA" id="ARBA00022840"/>
    </source>
</evidence>
<evidence type="ECO:0000313" key="11">
    <source>
        <dbReference type="Proteomes" id="UP001243623"/>
    </source>
</evidence>
<organism evidence="10 11">
    <name type="scientific">Selenobaculum gibii</name>
    <dbReference type="NCBI Taxonomy" id="3054208"/>
    <lineage>
        <taxon>Bacteria</taxon>
        <taxon>Bacillati</taxon>
        <taxon>Bacillota</taxon>
        <taxon>Negativicutes</taxon>
        <taxon>Selenomonadales</taxon>
        <taxon>Selenomonadaceae</taxon>
        <taxon>Selenobaculum</taxon>
    </lineage>
</organism>
<gene>
    <name evidence="8 10" type="primary">coaE</name>
    <name evidence="10" type="ORF">P3F81_07460</name>
</gene>
<dbReference type="AlphaFoldDB" id="A0A9Y2ETA7"/>
<comment type="subcellular location">
    <subcellularLocation>
        <location evidence="8">Cytoplasm</location>
    </subcellularLocation>
</comment>
<comment type="function">
    <text evidence="8">Catalyzes the phosphorylation of the 3'-hydroxyl group of dephosphocoenzyme A to form coenzyme A.</text>
</comment>
<comment type="pathway">
    <text evidence="8">Cofactor biosynthesis; coenzyme A biosynthesis; CoA from (R)-pantothenate: step 5/5.</text>
</comment>
<reference evidence="10" key="1">
    <citation type="submission" date="2023-03" db="EMBL/GenBank/DDBJ databases">
        <title>Selenobaculum gbiensis gen. nov. sp. nov., a new bacterium isolated from the gut microbiota of IBD patient.</title>
        <authorList>
            <person name="Yeo S."/>
            <person name="Park H."/>
            <person name="Huh C.S."/>
        </authorList>
    </citation>
    <scope>NUCLEOTIDE SEQUENCE</scope>
    <source>
        <strain evidence="10">ICN-92133</strain>
    </source>
</reference>
<proteinExistence type="inferred from homology"/>
<dbReference type="GO" id="GO:0005524">
    <property type="term" value="F:ATP binding"/>
    <property type="evidence" value="ECO:0007669"/>
    <property type="project" value="UniProtKB-UniRule"/>
</dbReference>
<evidence type="ECO:0000256" key="2">
    <source>
        <dbReference type="ARBA" id="ARBA00022490"/>
    </source>
</evidence>
<keyword evidence="5 8" id="KW-0418">Kinase</keyword>
<dbReference type="FunFam" id="3.40.50.300:FF:000991">
    <property type="entry name" value="Dephospho-CoA kinase"/>
    <property type="match status" value="1"/>
</dbReference>
<name>A0A9Y2ETA7_9FIRM</name>
<sequence length="203" mass="23511">MFILGLTGGIASGKSTVSRILKELGADIIDADKIARNIVEPQKDAWKEIVAHFGEEILTKNKSIDRIRLGNIIFNDENEKKILESITHKYIKSEIEHCLSVLEEKRIEVIVLDIPLLFEVGWDKMADEVWVVYADEKNQLNRLIQRNNWSKEEAKARINSQMSLKEKVKRASFVIDNNKDIDYTKKQVSNRWRYLRDGLKGND</sequence>
<dbReference type="KEGG" id="sgbi:P3F81_07460"/>
<protein>
    <recommendedName>
        <fullName evidence="8 9">Dephospho-CoA kinase</fullName>
        <ecNumber evidence="8 9">2.7.1.24</ecNumber>
    </recommendedName>
    <alternativeName>
        <fullName evidence="8">Dephosphocoenzyme A kinase</fullName>
    </alternativeName>
</protein>